<feature type="domain" description="Histidine phosphotransferase ChpT C-terminal" evidence="1">
    <location>
        <begin position="94"/>
        <end position="208"/>
    </location>
</feature>
<accession>A0ABW1KY35</accession>
<gene>
    <name evidence="2" type="ORF">ACFMB1_12075</name>
</gene>
<evidence type="ECO:0000313" key="3">
    <source>
        <dbReference type="Proteomes" id="UP001596116"/>
    </source>
</evidence>
<dbReference type="Pfam" id="PF10090">
    <property type="entry name" value="HPTransfase"/>
    <property type="match status" value="1"/>
</dbReference>
<dbReference type="InterPro" id="IPR036890">
    <property type="entry name" value="HATPase_C_sf"/>
</dbReference>
<dbReference type="RefSeq" id="WP_379882486.1">
    <property type="nucleotide sequence ID" value="NZ_JBHPON010000002.1"/>
</dbReference>
<name>A0ABW1KY35_9PROT</name>
<dbReference type="EMBL" id="JBHPON010000002">
    <property type="protein sequence ID" value="MFC6036285.1"/>
    <property type="molecule type" value="Genomic_DNA"/>
</dbReference>
<sequence>MSEAFDITPPDDEGPDALALSALLSSRVCHDLINPVGALSSGLEVLDDPSMEGAMRDAAMDLIRSGAQKAIALLSYARLAYGAAGGFGAQISLEDAQKALVDLFAITKADLQWHIGTGLAAKENVKVLMVLAYAAADSVPRGGTVSIEGDIENFTITATGKKLILNDALVRALDGDDTDITPKFTPALIASRLIESAGGAIKVERTEEEVVFRAAFGS</sequence>
<dbReference type="Gene3D" id="1.10.287.130">
    <property type="match status" value="1"/>
</dbReference>
<dbReference type="InterPro" id="IPR018762">
    <property type="entry name" value="ChpT_C"/>
</dbReference>
<organism evidence="2 3">
    <name type="scientific">Hyphococcus aureus</name>
    <dbReference type="NCBI Taxonomy" id="2666033"/>
    <lineage>
        <taxon>Bacteria</taxon>
        <taxon>Pseudomonadati</taxon>
        <taxon>Pseudomonadota</taxon>
        <taxon>Alphaproteobacteria</taxon>
        <taxon>Parvularculales</taxon>
        <taxon>Parvularculaceae</taxon>
        <taxon>Hyphococcus</taxon>
    </lineage>
</organism>
<proteinExistence type="predicted"/>
<reference evidence="2 3" key="1">
    <citation type="submission" date="2024-09" db="EMBL/GenBank/DDBJ databases">
        <authorList>
            <person name="Zhang Z.-H."/>
        </authorList>
    </citation>
    <scope>NUCLEOTIDE SEQUENCE [LARGE SCALE GENOMIC DNA]</scope>
    <source>
        <strain evidence="2 3">HHTR114</strain>
    </source>
</reference>
<evidence type="ECO:0000313" key="2">
    <source>
        <dbReference type="EMBL" id="MFC6036285.1"/>
    </source>
</evidence>
<comment type="caution">
    <text evidence="2">The sequence shown here is derived from an EMBL/GenBank/DDBJ whole genome shotgun (WGS) entry which is preliminary data.</text>
</comment>
<evidence type="ECO:0000259" key="1">
    <source>
        <dbReference type="Pfam" id="PF10090"/>
    </source>
</evidence>
<protein>
    <submittedName>
        <fullName evidence="2">Histidine phosphotransferase family protein</fullName>
    </submittedName>
</protein>
<dbReference type="Gene3D" id="3.30.565.10">
    <property type="entry name" value="Histidine kinase-like ATPase, C-terminal domain"/>
    <property type="match status" value="1"/>
</dbReference>
<dbReference type="Proteomes" id="UP001596116">
    <property type="component" value="Unassembled WGS sequence"/>
</dbReference>
<keyword evidence="3" id="KW-1185">Reference proteome</keyword>